<dbReference type="EMBL" id="REGN01012871">
    <property type="protein sequence ID" value="RMZ94676.1"/>
    <property type="molecule type" value="Genomic_DNA"/>
</dbReference>
<name>A0A3M7P6F8_BRAPC</name>
<evidence type="ECO:0000313" key="2">
    <source>
        <dbReference type="EMBL" id="RMZ94676.1"/>
    </source>
</evidence>
<protein>
    <submittedName>
        <fullName evidence="2">Uncharacterized protein</fullName>
    </submittedName>
</protein>
<accession>A0A3M7P6F8</accession>
<sequence>MLEGEKEEEKSENKEQQQLLTKQQNVQQQLHTQKIEQQQLHTQKIEQQQLLGQQQVNQKAVAMPMEPFDYGRNMDTLGSRWKRWLDKFELHITGNALTDEDMIKARFLTNKTRKEIYEALTKHFNTEKSEVNEILKFRRALKHKDEPVNSYYLRLRDLSQHC</sequence>
<keyword evidence="3" id="KW-1185">Reference proteome</keyword>
<dbReference type="Proteomes" id="UP000276133">
    <property type="component" value="Unassembled WGS sequence"/>
</dbReference>
<gene>
    <name evidence="2" type="ORF">BpHYR1_008606</name>
</gene>
<organism evidence="2 3">
    <name type="scientific">Brachionus plicatilis</name>
    <name type="common">Marine rotifer</name>
    <name type="synonym">Brachionus muelleri</name>
    <dbReference type="NCBI Taxonomy" id="10195"/>
    <lineage>
        <taxon>Eukaryota</taxon>
        <taxon>Metazoa</taxon>
        <taxon>Spiralia</taxon>
        <taxon>Gnathifera</taxon>
        <taxon>Rotifera</taxon>
        <taxon>Eurotatoria</taxon>
        <taxon>Monogononta</taxon>
        <taxon>Pseudotrocha</taxon>
        <taxon>Ploima</taxon>
        <taxon>Brachionidae</taxon>
        <taxon>Brachionus</taxon>
    </lineage>
</organism>
<comment type="caution">
    <text evidence="2">The sequence shown here is derived from an EMBL/GenBank/DDBJ whole genome shotgun (WGS) entry which is preliminary data.</text>
</comment>
<dbReference type="OrthoDB" id="6709238at2759"/>
<reference evidence="2 3" key="1">
    <citation type="journal article" date="2018" name="Sci. Rep.">
        <title>Genomic signatures of local adaptation to the degree of environmental predictability in rotifers.</title>
        <authorList>
            <person name="Franch-Gras L."/>
            <person name="Hahn C."/>
            <person name="Garcia-Roger E.M."/>
            <person name="Carmona M.J."/>
            <person name="Serra M."/>
            <person name="Gomez A."/>
        </authorList>
    </citation>
    <scope>NUCLEOTIDE SEQUENCE [LARGE SCALE GENOMIC DNA]</scope>
    <source>
        <strain evidence="2">HYR1</strain>
    </source>
</reference>
<feature type="region of interest" description="Disordered" evidence="1">
    <location>
        <begin position="1"/>
        <end position="23"/>
    </location>
</feature>
<evidence type="ECO:0000256" key="1">
    <source>
        <dbReference type="SAM" id="MobiDB-lite"/>
    </source>
</evidence>
<feature type="non-terminal residue" evidence="2">
    <location>
        <position position="162"/>
    </location>
</feature>
<dbReference type="AlphaFoldDB" id="A0A3M7P6F8"/>
<evidence type="ECO:0000313" key="3">
    <source>
        <dbReference type="Proteomes" id="UP000276133"/>
    </source>
</evidence>
<proteinExistence type="predicted"/>